<organism evidence="2 3">
    <name type="scientific">Pontibacillus yanchengensis Y32</name>
    <dbReference type="NCBI Taxonomy" id="1385514"/>
    <lineage>
        <taxon>Bacteria</taxon>
        <taxon>Bacillati</taxon>
        <taxon>Bacillota</taxon>
        <taxon>Bacilli</taxon>
        <taxon>Bacillales</taxon>
        <taxon>Bacillaceae</taxon>
        <taxon>Pontibacillus</taxon>
    </lineage>
</organism>
<dbReference type="EMBL" id="AVBF01000071">
    <property type="protein sequence ID" value="KGP71298.1"/>
    <property type="molecule type" value="Genomic_DNA"/>
</dbReference>
<dbReference type="eggNOG" id="ENOG502ZM81">
    <property type="taxonomic scope" value="Bacteria"/>
</dbReference>
<feature type="transmembrane region" description="Helical" evidence="1">
    <location>
        <begin position="84"/>
        <end position="102"/>
    </location>
</feature>
<feature type="transmembrane region" description="Helical" evidence="1">
    <location>
        <begin position="54"/>
        <end position="72"/>
    </location>
</feature>
<accession>A0A0A2TA65</accession>
<keyword evidence="1" id="KW-1133">Transmembrane helix</keyword>
<dbReference type="RefSeq" id="WP_052111410.1">
    <property type="nucleotide sequence ID" value="NZ_AVBF01000071.1"/>
</dbReference>
<evidence type="ECO:0000256" key="1">
    <source>
        <dbReference type="SAM" id="Phobius"/>
    </source>
</evidence>
<evidence type="ECO:0000313" key="2">
    <source>
        <dbReference type="EMBL" id="KGP71298.1"/>
    </source>
</evidence>
<gene>
    <name evidence="2" type="ORF">N782_20125</name>
</gene>
<feature type="transmembrane region" description="Helical" evidence="1">
    <location>
        <begin position="12"/>
        <end position="30"/>
    </location>
</feature>
<protein>
    <submittedName>
        <fullName evidence="2">Uncharacterized protein</fullName>
    </submittedName>
</protein>
<keyword evidence="1" id="KW-0812">Transmembrane</keyword>
<comment type="caution">
    <text evidence="2">The sequence shown here is derived from an EMBL/GenBank/DDBJ whole genome shotgun (WGS) entry which is preliminary data.</text>
</comment>
<reference evidence="2 3" key="1">
    <citation type="journal article" date="2015" name="Stand. Genomic Sci.">
        <title>High quality draft genome sequence of the moderately halophilic bacterium Pontibacillus yanchengensis Y32(T) and comparison among Pontibacillus genomes.</title>
        <authorList>
            <person name="Huang J."/>
            <person name="Qiao Z.X."/>
            <person name="Tang J.W."/>
            <person name="Wang G."/>
        </authorList>
    </citation>
    <scope>NUCLEOTIDE SEQUENCE [LARGE SCALE GENOMIC DNA]</scope>
    <source>
        <strain evidence="2 3">Y32</strain>
    </source>
</reference>
<evidence type="ECO:0000313" key="3">
    <source>
        <dbReference type="Proteomes" id="UP000030147"/>
    </source>
</evidence>
<keyword evidence="1" id="KW-0472">Membrane</keyword>
<sequence>MREEALIKQWTYFYLFVTFYLISIILNFPFPHEYPLGEQIISIFGIPLATTQDVQYLGIATLVIFITSLFFLGHSLVRYHKRLIILAIILSGVIPAISIDVYQNTLASGIYAVSYNRDASSCNFNMIEEDTLQGECELPLKNNSGDQVSFSIGFYEDHVFERRTVSIMNEKGPYQVTLEGHEQKELSISTTIDVSQMESHIENGSASHVNIKLSSGEAFRDL</sequence>
<keyword evidence="3" id="KW-1185">Reference proteome</keyword>
<dbReference type="AlphaFoldDB" id="A0A0A2TA65"/>
<dbReference type="OrthoDB" id="2476187at2"/>
<name>A0A0A2TA65_9BACI</name>
<dbReference type="Proteomes" id="UP000030147">
    <property type="component" value="Unassembled WGS sequence"/>
</dbReference>
<proteinExistence type="predicted"/>